<evidence type="ECO:0000313" key="3">
    <source>
        <dbReference type="Proteomes" id="UP000314294"/>
    </source>
</evidence>
<accession>A0A4Z2JC83</accession>
<dbReference type="EMBL" id="SRLO01000011">
    <property type="protein sequence ID" value="TNN87238.1"/>
    <property type="molecule type" value="Genomic_DNA"/>
</dbReference>
<reference evidence="2 3" key="1">
    <citation type="submission" date="2019-03" db="EMBL/GenBank/DDBJ databases">
        <title>First draft genome of Liparis tanakae, snailfish: a comprehensive survey of snailfish specific genes.</title>
        <authorList>
            <person name="Kim W."/>
            <person name="Song I."/>
            <person name="Jeong J.-H."/>
            <person name="Kim D."/>
            <person name="Kim S."/>
            <person name="Ryu S."/>
            <person name="Song J.Y."/>
            <person name="Lee S.K."/>
        </authorList>
    </citation>
    <scope>NUCLEOTIDE SEQUENCE [LARGE SCALE GENOMIC DNA]</scope>
    <source>
        <tissue evidence="2">Muscle</tissue>
    </source>
</reference>
<name>A0A4Z2JC83_9TELE</name>
<comment type="caution">
    <text evidence="2">The sequence shown here is derived from an EMBL/GenBank/DDBJ whole genome shotgun (WGS) entry which is preliminary data.</text>
</comment>
<evidence type="ECO:0000313" key="2">
    <source>
        <dbReference type="EMBL" id="TNN87238.1"/>
    </source>
</evidence>
<dbReference type="AlphaFoldDB" id="A0A4Z2JC83"/>
<feature type="region of interest" description="Disordered" evidence="1">
    <location>
        <begin position="164"/>
        <end position="190"/>
    </location>
</feature>
<protein>
    <submittedName>
        <fullName evidence="2">Uncharacterized protein</fullName>
    </submittedName>
</protein>
<feature type="compositionally biased region" description="Low complexity" evidence="1">
    <location>
        <begin position="164"/>
        <end position="177"/>
    </location>
</feature>
<sequence>MGQGQTTLQPLCLTLMKKTLLRYRGDAAVVHSPALIAVPHGSQRGVILVDSVHVDDRTGFEDGVELDRHAETTKHHVSVAVLGSERLVVSKSVKQSSEPLVVIRISPLRVKIMDLSSMLIIQPTTSPACQHRPNKRLPVFRQWPYVQFTSITSNTQEQLTLYPSKTKASSSVPSSTSGLQPGLAQPTLMSPPVTASNSKYHFPLFTAYVLSTLKKRILSMLSRSTTCPTGDSHSVRVRMASRRLSRFDFLVRSSSRT</sequence>
<organism evidence="2 3">
    <name type="scientific">Liparis tanakae</name>
    <name type="common">Tanaka's snailfish</name>
    <dbReference type="NCBI Taxonomy" id="230148"/>
    <lineage>
        <taxon>Eukaryota</taxon>
        <taxon>Metazoa</taxon>
        <taxon>Chordata</taxon>
        <taxon>Craniata</taxon>
        <taxon>Vertebrata</taxon>
        <taxon>Euteleostomi</taxon>
        <taxon>Actinopterygii</taxon>
        <taxon>Neopterygii</taxon>
        <taxon>Teleostei</taxon>
        <taxon>Neoteleostei</taxon>
        <taxon>Acanthomorphata</taxon>
        <taxon>Eupercaria</taxon>
        <taxon>Perciformes</taxon>
        <taxon>Cottioidei</taxon>
        <taxon>Cottales</taxon>
        <taxon>Liparidae</taxon>
        <taxon>Liparis</taxon>
    </lineage>
</organism>
<evidence type="ECO:0000256" key="1">
    <source>
        <dbReference type="SAM" id="MobiDB-lite"/>
    </source>
</evidence>
<dbReference type="Proteomes" id="UP000314294">
    <property type="component" value="Unassembled WGS sequence"/>
</dbReference>
<gene>
    <name evidence="2" type="ORF">EYF80_002440</name>
</gene>
<proteinExistence type="predicted"/>
<keyword evidence="3" id="KW-1185">Reference proteome</keyword>